<keyword evidence="2" id="KW-1185">Reference proteome</keyword>
<evidence type="ECO:0000313" key="2">
    <source>
        <dbReference type="Proteomes" id="UP001595593"/>
    </source>
</evidence>
<reference evidence="2" key="1">
    <citation type="journal article" date="2019" name="Int. J. Syst. Evol. Microbiol.">
        <title>The Global Catalogue of Microorganisms (GCM) 10K type strain sequencing project: providing services to taxonomists for standard genome sequencing and annotation.</title>
        <authorList>
            <consortium name="The Broad Institute Genomics Platform"/>
            <consortium name="The Broad Institute Genome Sequencing Center for Infectious Disease"/>
            <person name="Wu L."/>
            <person name="Ma J."/>
        </authorList>
    </citation>
    <scope>NUCLEOTIDE SEQUENCE [LARGE SCALE GENOMIC DNA]</scope>
    <source>
        <strain evidence="2">KCTC 52094</strain>
    </source>
</reference>
<name>A0ABV7G1F2_9PROT</name>
<gene>
    <name evidence="1" type="ORF">ACFOD4_09825</name>
</gene>
<dbReference type="RefSeq" id="WP_379595982.1">
    <property type="nucleotide sequence ID" value="NZ_JBHRTN010000008.1"/>
</dbReference>
<dbReference type="EMBL" id="JBHRTN010000008">
    <property type="protein sequence ID" value="MFC3125361.1"/>
    <property type="molecule type" value="Genomic_DNA"/>
</dbReference>
<proteinExistence type="predicted"/>
<sequence>MIPPPELPEPPILRPYEDGAFRMALGLGTVPTREWLRVDRLYGPEVAERRALIAERAREVVIGLPEAAEAGAELLGAVAANLAEHHPAWFGWEGGRLANRLLGEDVEIAGAEAPLATLGRLVQEDFCLMRVEGGVPRLVAGVLCFPNRWRLAEKIGLPLGGVHGPVPLYAERLQRPVDRFLALLAPGKIAVRANWSVLDDPALHQPVGHGRRKASSLRAEEAGARLFLRVERQSFVRLPRSGAVVFGIRSYVWPLGVVVAAEGEAARLRAAVLAMPEAMAAYKSLLPFRAALLEYLEARAAG</sequence>
<protein>
    <submittedName>
        <fullName evidence="1">DUF3445 domain-containing protein</fullName>
    </submittedName>
</protein>
<dbReference type="Pfam" id="PF11927">
    <property type="entry name" value="HODM_asu-like"/>
    <property type="match status" value="1"/>
</dbReference>
<accession>A0ABV7G1F2</accession>
<dbReference type="Proteomes" id="UP001595593">
    <property type="component" value="Unassembled WGS sequence"/>
</dbReference>
<comment type="caution">
    <text evidence="1">The sequence shown here is derived from an EMBL/GenBank/DDBJ whole genome shotgun (WGS) entry which is preliminary data.</text>
</comment>
<dbReference type="InterPro" id="IPR021848">
    <property type="entry name" value="HODM_asu-like"/>
</dbReference>
<organism evidence="1 2">
    <name type="scientific">Teichococcus globiformis</name>
    <dbReference type="NCBI Taxonomy" id="2307229"/>
    <lineage>
        <taxon>Bacteria</taxon>
        <taxon>Pseudomonadati</taxon>
        <taxon>Pseudomonadota</taxon>
        <taxon>Alphaproteobacteria</taxon>
        <taxon>Acetobacterales</taxon>
        <taxon>Roseomonadaceae</taxon>
        <taxon>Roseomonas</taxon>
    </lineage>
</organism>
<evidence type="ECO:0000313" key="1">
    <source>
        <dbReference type="EMBL" id="MFC3125361.1"/>
    </source>
</evidence>